<comment type="caution">
    <text evidence="2">The sequence shown here is derived from an EMBL/GenBank/DDBJ whole genome shotgun (WGS) entry which is preliminary data.</text>
</comment>
<evidence type="ECO:0000313" key="3">
    <source>
        <dbReference type="Proteomes" id="UP001293254"/>
    </source>
</evidence>
<accession>A0AAE1YFP7</accession>
<dbReference type="InterPro" id="IPR041577">
    <property type="entry name" value="RT_RNaseH_2"/>
</dbReference>
<dbReference type="InterPro" id="IPR043502">
    <property type="entry name" value="DNA/RNA_pol_sf"/>
</dbReference>
<dbReference type="InterPro" id="IPR051320">
    <property type="entry name" value="Viral_Replic_Matur_Polypro"/>
</dbReference>
<dbReference type="Pfam" id="PF17919">
    <property type="entry name" value="RT_RNaseH_2"/>
    <property type="match status" value="1"/>
</dbReference>
<evidence type="ECO:0000313" key="2">
    <source>
        <dbReference type="EMBL" id="KAK4429031.1"/>
    </source>
</evidence>
<gene>
    <name evidence="2" type="ORF">Salat_1203100</name>
</gene>
<evidence type="ECO:0000259" key="1">
    <source>
        <dbReference type="Pfam" id="PF17919"/>
    </source>
</evidence>
<sequence length="162" mass="17832">MLFHHNGAVVTITGEFSTIAPTTFQFCRLLKTDSMASFHAPGRPRPSLIVTTLYRSWFVWNYAAIAGPLTDLVKPNAFCWSRAASEAFSALKQAIMMPPVLALPDFPTPFEMSTDAFGFAVGAVLTQLGHPIAYISKKLSPRMIVASAYVWELYAITEAVKK</sequence>
<reference evidence="2" key="1">
    <citation type="submission" date="2020-06" db="EMBL/GenBank/DDBJ databases">
        <authorList>
            <person name="Li T."/>
            <person name="Hu X."/>
            <person name="Zhang T."/>
            <person name="Song X."/>
            <person name="Zhang H."/>
            <person name="Dai N."/>
            <person name="Sheng W."/>
            <person name="Hou X."/>
            <person name="Wei L."/>
        </authorList>
    </citation>
    <scope>NUCLEOTIDE SEQUENCE</scope>
    <source>
        <strain evidence="2">3651</strain>
        <tissue evidence="2">Leaf</tissue>
    </source>
</reference>
<dbReference type="PANTHER" id="PTHR33064:SF37">
    <property type="entry name" value="RIBONUCLEASE H"/>
    <property type="match status" value="1"/>
</dbReference>
<dbReference type="AlphaFoldDB" id="A0AAE1YFP7"/>
<name>A0AAE1YFP7_9LAMI</name>
<dbReference type="SUPFAM" id="SSF56672">
    <property type="entry name" value="DNA/RNA polymerases"/>
    <property type="match status" value="1"/>
</dbReference>
<dbReference type="EMBL" id="JACGWO010000004">
    <property type="protein sequence ID" value="KAK4429031.1"/>
    <property type="molecule type" value="Genomic_DNA"/>
</dbReference>
<feature type="domain" description="Reverse transcriptase/retrotransposon-derived protein RNase H-like" evidence="1">
    <location>
        <begin position="80"/>
        <end position="162"/>
    </location>
</feature>
<proteinExistence type="predicted"/>
<dbReference type="Proteomes" id="UP001293254">
    <property type="component" value="Unassembled WGS sequence"/>
</dbReference>
<dbReference type="InterPro" id="IPR043128">
    <property type="entry name" value="Rev_trsase/Diguanyl_cyclase"/>
</dbReference>
<protein>
    <submittedName>
        <fullName evidence="2">Retrovirus-related Pol polyprotein from transposon</fullName>
    </submittedName>
</protein>
<reference evidence="2" key="2">
    <citation type="journal article" date="2024" name="Plant">
        <title>Genomic evolution and insights into agronomic trait innovations of Sesamum species.</title>
        <authorList>
            <person name="Miao H."/>
            <person name="Wang L."/>
            <person name="Qu L."/>
            <person name="Liu H."/>
            <person name="Sun Y."/>
            <person name="Le M."/>
            <person name="Wang Q."/>
            <person name="Wei S."/>
            <person name="Zheng Y."/>
            <person name="Lin W."/>
            <person name="Duan Y."/>
            <person name="Cao H."/>
            <person name="Xiong S."/>
            <person name="Wang X."/>
            <person name="Wei L."/>
            <person name="Li C."/>
            <person name="Ma Q."/>
            <person name="Ju M."/>
            <person name="Zhao R."/>
            <person name="Li G."/>
            <person name="Mu C."/>
            <person name="Tian Q."/>
            <person name="Mei H."/>
            <person name="Zhang T."/>
            <person name="Gao T."/>
            <person name="Zhang H."/>
        </authorList>
    </citation>
    <scope>NUCLEOTIDE SEQUENCE</scope>
    <source>
        <strain evidence="2">3651</strain>
    </source>
</reference>
<dbReference type="PANTHER" id="PTHR33064">
    <property type="entry name" value="POL PROTEIN"/>
    <property type="match status" value="1"/>
</dbReference>
<keyword evidence="3" id="KW-1185">Reference proteome</keyword>
<organism evidence="2 3">
    <name type="scientific">Sesamum alatum</name>
    <dbReference type="NCBI Taxonomy" id="300844"/>
    <lineage>
        <taxon>Eukaryota</taxon>
        <taxon>Viridiplantae</taxon>
        <taxon>Streptophyta</taxon>
        <taxon>Embryophyta</taxon>
        <taxon>Tracheophyta</taxon>
        <taxon>Spermatophyta</taxon>
        <taxon>Magnoliopsida</taxon>
        <taxon>eudicotyledons</taxon>
        <taxon>Gunneridae</taxon>
        <taxon>Pentapetalae</taxon>
        <taxon>asterids</taxon>
        <taxon>lamiids</taxon>
        <taxon>Lamiales</taxon>
        <taxon>Pedaliaceae</taxon>
        <taxon>Sesamum</taxon>
    </lineage>
</organism>
<dbReference type="Gene3D" id="3.30.70.270">
    <property type="match status" value="1"/>
</dbReference>